<comment type="function">
    <text evidence="1">Condensation of UDP-2,3-diacylglucosamine and 2,3-diacylglucosamine-1-phosphate to form lipid A disaccharide, a precursor of lipid A, a phosphorylated glycolipid that anchors the lipopolysaccharide to the outer membrane of the cell.</text>
</comment>
<evidence type="ECO:0000256" key="1">
    <source>
        <dbReference type="ARBA" id="ARBA00002056"/>
    </source>
</evidence>
<dbReference type="SUPFAM" id="SSF53756">
    <property type="entry name" value="UDP-Glycosyltransferase/glycogen phosphorylase"/>
    <property type="match status" value="1"/>
</dbReference>
<evidence type="ECO:0000256" key="9">
    <source>
        <dbReference type="ARBA" id="ARBA00048975"/>
    </source>
</evidence>
<comment type="catalytic activity">
    <reaction evidence="9">
        <text>a lipid X + a UDP-2-N,3-O-bis[(3R)-3-hydroxyacyl]-alpha-D-glucosamine = a lipid A disaccharide + UDP + H(+)</text>
        <dbReference type="Rhea" id="RHEA:67828"/>
        <dbReference type="ChEBI" id="CHEBI:15378"/>
        <dbReference type="ChEBI" id="CHEBI:58223"/>
        <dbReference type="ChEBI" id="CHEBI:137748"/>
        <dbReference type="ChEBI" id="CHEBI:176338"/>
        <dbReference type="ChEBI" id="CHEBI:176343"/>
        <dbReference type="EC" id="2.4.1.182"/>
    </reaction>
</comment>
<comment type="caution">
    <text evidence="11">The sequence shown here is derived from an EMBL/GenBank/DDBJ whole genome shotgun (WGS) entry which is preliminary data.</text>
</comment>
<reference evidence="11" key="1">
    <citation type="submission" date="2020-10" db="EMBL/GenBank/DDBJ databases">
        <authorList>
            <person name="Gilroy R."/>
        </authorList>
    </citation>
    <scope>NUCLEOTIDE SEQUENCE</scope>
    <source>
        <strain evidence="11">D3-1215</strain>
    </source>
</reference>
<organism evidence="11 12">
    <name type="scientific">Candidatus Enterocola intestinipullorum</name>
    <dbReference type="NCBI Taxonomy" id="2840783"/>
    <lineage>
        <taxon>Bacteria</taxon>
        <taxon>Pseudomonadati</taxon>
        <taxon>Bacteroidota</taxon>
        <taxon>Bacteroidia</taxon>
        <taxon>Bacteroidales</taxon>
        <taxon>Candidatus Enterocola</taxon>
    </lineage>
</organism>
<keyword evidence="6 11" id="KW-0328">Glycosyltransferase</keyword>
<evidence type="ECO:0000256" key="6">
    <source>
        <dbReference type="ARBA" id="ARBA00022676"/>
    </source>
</evidence>
<sequence>MKYYLIAGEASGDLHGANLIRSLKALDGEADFRFYGGDLMQRAGGTLVRHYKDTAVMGFVAVLANARKILANIKDCKKDIAEYRPDALVLIDYPGFNLKIARFARKIPRLKIFYYIPPKIWAWKEGRAGQINRYVDEVYGIFPFEPGFYRSHSCDKAVYVGNPCVQAVQGYRHGSKEAFIERNGLERGKKIIAMLPGSRKQEVEQTINLFNKLYLKEFPDCQFVVAATGAVDPNLYSVLKDDFYLVFDETYELLSFSHAALVNSGTATLETALFKVPQVVCYPMRVPALLYRLARKLFLKIPYISLVNIICGSEAVTELVGPDLTPAAATECLHKTVYDTEYRRKISADYDTLSGILGTSVASDTAAGKIVRTLCCK</sequence>
<proteinExistence type="predicted"/>
<evidence type="ECO:0000256" key="8">
    <source>
        <dbReference type="ARBA" id="ARBA00023098"/>
    </source>
</evidence>
<keyword evidence="5" id="KW-0441">Lipid A biosynthesis</keyword>
<evidence type="ECO:0000256" key="10">
    <source>
        <dbReference type="NCBIfam" id="TIGR00215"/>
    </source>
</evidence>
<evidence type="ECO:0000256" key="3">
    <source>
        <dbReference type="ARBA" id="ARBA00020902"/>
    </source>
</evidence>
<evidence type="ECO:0000256" key="2">
    <source>
        <dbReference type="ARBA" id="ARBA00012687"/>
    </source>
</evidence>
<evidence type="ECO:0000256" key="5">
    <source>
        <dbReference type="ARBA" id="ARBA00022556"/>
    </source>
</evidence>
<evidence type="ECO:0000313" key="11">
    <source>
        <dbReference type="EMBL" id="MBO8446411.1"/>
    </source>
</evidence>
<dbReference type="AlphaFoldDB" id="A0A9D9EH20"/>
<dbReference type="GO" id="GO:0016020">
    <property type="term" value="C:membrane"/>
    <property type="evidence" value="ECO:0007669"/>
    <property type="project" value="GOC"/>
</dbReference>
<keyword evidence="4" id="KW-0444">Lipid biosynthesis</keyword>
<dbReference type="InterPro" id="IPR003835">
    <property type="entry name" value="Glyco_trans_19"/>
</dbReference>
<reference evidence="11" key="2">
    <citation type="journal article" date="2021" name="PeerJ">
        <title>Extensive microbial diversity within the chicken gut microbiome revealed by metagenomics and culture.</title>
        <authorList>
            <person name="Gilroy R."/>
            <person name="Ravi A."/>
            <person name="Getino M."/>
            <person name="Pursley I."/>
            <person name="Horton D.L."/>
            <person name="Alikhan N.F."/>
            <person name="Baker D."/>
            <person name="Gharbi K."/>
            <person name="Hall N."/>
            <person name="Watson M."/>
            <person name="Adriaenssens E.M."/>
            <person name="Foster-Nyarko E."/>
            <person name="Jarju S."/>
            <person name="Secka A."/>
            <person name="Antonio M."/>
            <person name="Oren A."/>
            <person name="Chaudhuri R.R."/>
            <person name="La Ragione R."/>
            <person name="Hildebrand F."/>
            <person name="Pallen M.J."/>
        </authorList>
    </citation>
    <scope>NUCLEOTIDE SEQUENCE</scope>
    <source>
        <strain evidence="11">D3-1215</strain>
    </source>
</reference>
<keyword evidence="8" id="KW-0443">Lipid metabolism</keyword>
<dbReference type="EMBL" id="JADIMR010000021">
    <property type="protein sequence ID" value="MBO8446411.1"/>
    <property type="molecule type" value="Genomic_DNA"/>
</dbReference>
<evidence type="ECO:0000313" key="12">
    <source>
        <dbReference type="Proteomes" id="UP000823637"/>
    </source>
</evidence>
<evidence type="ECO:0000256" key="7">
    <source>
        <dbReference type="ARBA" id="ARBA00022679"/>
    </source>
</evidence>
<keyword evidence="7 11" id="KW-0808">Transferase</keyword>
<dbReference type="GO" id="GO:0008915">
    <property type="term" value="F:lipid-A-disaccharide synthase activity"/>
    <property type="evidence" value="ECO:0007669"/>
    <property type="project" value="UniProtKB-UniRule"/>
</dbReference>
<evidence type="ECO:0000256" key="4">
    <source>
        <dbReference type="ARBA" id="ARBA00022516"/>
    </source>
</evidence>
<dbReference type="Pfam" id="PF02684">
    <property type="entry name" value="LpxB"/>
    <property type="match status" value="1"/>
</dbReference>
<dbReference type="EC" id="2.4.1.182" evidence="2 10"/>
<protein>
    <recommendedName>
        <fullName evidence="3 10">Lipid-A-disaccharide synthase</fullName>
        <ecNumber evidence="2 10">2.4.1.182</ecNumber>
    </recommendedName>
</protein>
<dbReference type="PANTHER" id="PTHR30372">
    <property type="entry name" value="LIPID-A-DISACCHARIDE SYNTHASE"/>
    <property type="match status" value="1"/>
</dbReference>
<accession>A0A9D9EH20</accession>
<dbReference type="PANTHER" id="PTHR30372:SF4">
    <property type="entry name" value="LIPID-A-DISACCHARIDE SYNTHASE, MITOCHONDRIAL-RELATED"/>
    <property type="match status" value="1"/>
</dbReference>
<name>A0A9D9EH20_9BACT</name>
<dbReference type="GO" id="GO:0005543">
    <property type="term" value="F:phospholipid binding"/>
    <property type="evidence" value="ECO:0007669"/>
    <property type="project" value="TreeGrafter"/>
</dbReference>
<dbReference type="NCBIfam" id="TIGR00215">
    <property type="entry name" value="lpxB"/>
    <property type="match status" value="1"/>
</dbReference>
<dbReference type="Proteomes" id="UP000823637">
    <property type="component" value="Unassembled WGS sequence"/>
</dbReference>
<gene>
    <name evidence="11" type="primary">lpxB</name>
    <name evidence="11" type="ORF">IAC32_01500</name>
</gene>
<dbReference type="GO" id="GO:0009245">
    <property type="term" value="P:lipid A biosynthetic process"/>
    <property type="evidence" value="ECO:0007669"/>
    <property type="project" value="UniProtKB-UniRule"/>
</dbReference>